<keyword evidence="3" id="KW-1185">Reference proteome</keyword>
<feature type="transmembrane region" description="Helical" evidence="1">
    <location>
        <begin position="265"/>
        <end position="282"/>
    </location>
</feature>
<evidence type="ECO:0000313" key="2">
    <source>
        <dbReference type="EMBL" id="MDU0353563.1"/>
    </source>
</evidence>
<keyword evidence="1" id="KW-0472">Membrane</keyword>
<feature type="transmembrane region" description="Helical" evidence="1">
    <location>
        <begin position="220"/>
        <end position="253"/>
    </location>
</feature>
<keyword evidence="1" id="KW-1133">Transmembrane helix</keyword>
<dbReference type="PANTHER" id="PTHR33645:SF11">
    <property type="entry name" value="AMINOPEPTIDASE (DUF3754)"/>
    <property type="match status" value="1"/>
</dbReference>
<dbReference type="Proteomes" id="UP001247805">
    <property type="component" value="Unassembled WGS sequence"/>
</dbReference>
<sequence length="412" mass="47543">MQKNRFIPMRKTDLIQACIDENLMSEQQSHEFATFCQLLVSTLHFEYHQKLEVLKDSYAPFEPNSDTISIDTTTPQLLQQKQQQFSDTFIEVLNAANFEKVTDTDLQEALNEESLFKVRLAVEFNDFAEVVFYRRGEQERTEVIRKYWGLKKQRIKFTNYEKVAVYIKFKDAEYFKQQEKHVVNFEPGSTVIKLFQNIPKADLEMLFPNSEVRMRPIDKVIIGGSAVVGGAIVLVTKLGASLVLLAALISYWLGLSHKEVTIGSQQLVALGAGFGVLGGFIFKEWSKFKNRKLSFMKALTDNLYFKNLDNNSGVFHHLIDSAEEEECKESILAYYFLLANQTPMSRDELDNSIEVWFNDKFDVQLDFEIEDALAKLVRFGLVTENEQNYTAVSVKQGLNILDENWDQLFKFN</sequence>
<comment type="caution">
    <text evidence="2">The sequence shown here is derived from an EMBL/GenBank/DDBJ whole genome shotgun (WGS) entry which is preliminary data.</text>
</comment>
<dbReference type="Pfam" id="PF12576">
    <property type="entry name" value="DUF3754"/>
    <property type="match status" value="1"/>
</dbReference>
<dbReference type="EMBL" id="JAWDIO010000002">
    <property type="protein sequence ID" value="MDU0353563.1"/>
    <property type="molecule type" value="Genomic_DNA"/>
</dbReference>
<evidence type="ECO:0000313" key="3">
    <source>
        <dbReference type="Proteomes" id="UP001247805"/>
    </source>
</evidence>
<protein>
    <submittedName>
        <fullName evidence="2">TMEM143 family protein</fullName>
    </submittedName>
</protein>
<dbReference type="InterPro" id="IPR022227">
    <property type="entry name" value="DUF3754"/>
</dbReference>
<accession>A0ABU3SU70</accession>
<evidence type="ECO:0000256" key="1">
    <source>
        <dbReference type="SAM" id="Phobius"/>
    </source>
</evidence>
<dbReference type="PANTHER" id="PTHR33645">
    <property type="entry name" value="AMINOPEPTIDASE (DUF3754)"/>
    <property type="match status" value="1"/>
</dbReference>
<gene>
    <name evidence="2" type="ORF">RS130_06130</name>
</gene>
<dbReference type="RefSeq" id="WP_316027986.1">
    <property type="nucleotide sequence ID" value="NZ_JAWDIO010000002.1"/>
</dbReference>
<reference evidence="2 3" key="1">
    <citation type="submission" date="2023-10" db="EMBL/GenBank/DDBJ databases">
        <title>Glaciecola aquimarina strain GGW-M5 nov., isolated from a coastal seawater.</title>
        <authorList>
            <person name="Bayburt H."/>
            <person name="Kim J.M."/>
            <person name="Choi B.J."/>
            <person name="Jeon C.O."/>
        </authorList>
    </citation>
    <scope>NUCLEOTIDE SEQUENCE [LARGE SCALE GENOMIC DNA]</scope>
    <source>
        <strain evidence="2 3">KCTC 32108</strain>
    </source>
</reference>
<keyword evidence="1" id="KW-0812">Transmembrane</keyword>
<name>A0ABU3SU70_9ALTE</name>
<organism evidence="2 3">
    <name type="scientific">Paraglaciecola aquimarina</name>
    <dbReference type="NCBI Taxonomy" id="1235557"/>
    <lineage>
        <taxon>Bacteria</taxon>
        <taxon>Pseudomonadati</taxon>
        <taxon>Pseudomonadota</taxon>
        <taxon>Gammaproteobacteria</taxon>
        <taxon>Alteromonadales</taxon>
        <taxon>Alteromonadaceae</taxon>
        <taxon>Paraglaciecola</taxon>
    </lineage>
</organism>
<proteinExistence type="predicted"/>